<dbReference type="InterPro" id="IPR051316">
    <property type="entry name" value="Zinc-reg_GTPase_activator"/>
</dbReference>
<dbReference type="InterPro" id="IPR027417">
    <property type="entry name" value="P-loop_NTPase"/>
</dbReference>
<comment type="caution">
    <text evidence="2">The sequence shown here is derived from an EMBL/GenBank/DDBJ whole genome shotgun (WGS) entry which is preliminary data.</text>
</comment>
<dbReference type="RefSeq" id="WP_124927465.1">
    <property type="nucleotide sequence ID" value="NZ_BMOH01000004.1"/>
</dbReference>
<dbReference type="EMBL" id="RQXV01000011">
    <property type="protein sequence ID" value="RRC97626.1"/>
    <property type="molecule type" value="Genomic_DNA"/>
</dbReference>
<dbReference type="CDD" id="cd03112">
    <property type="entry name" value="CobW-like"/>
    <property type="match status" value="1"/>
</dbReference>
<dbReference type="Gene3D" id="3.40.50.300">
    <property type="entry name" value="P-loop containing nucleotide triphosphate hydrolases"/>
    <property type="match status" value="1"/>
</dbReference>
<name>A0A3P1SKK8_9GAMM</name>
<dbReference type="PANTHER" id="PTHR13748">
    <property type="entry name" value="COBW-RELATED"/>
    <property type="match status" value="1"/>
</dbReference>
<dbReference type="GO" id="GO:0005737">
    <property type="term" value="C:cytoplasm"/>
    <property type="evidence" value="ECO:0007669"/>
    <property type="project" value="TreeGrafter"/>
</dbReference>
<evidence type="ECO:0000313" key="3">
    <source>
        <dbReference type="Proteomes" id="UP000267535"/>
    </source>
</evidence>
<dbReference type="InterPro" id="IPR003495">
    <property type="entry name" value="CobW/HypB/UreG_nucleotide-bd"/>
</dbReference>
<dbReference type="PANTHER" id="PTHR13748:SF46">
    <property type="entry name" value="ZINC CHAPERONE YEIR"/>
    <property type="match status" value="1"/>
</dbReference>
<sequence>MSTQFSQIPVNIITGFLGVGKTTAIQYLLQNKPDTERWAVLVNEFGEIGIDAGLMSNEEKSGGVFMKEVPGGCMCCTAGLPMQIALNQLIRQAKPDRLIIEPTGLGHPLEVIRALQQPEYAGVLDLCTTVTLVDARKLEDPRYTGHETFNQQIMIADLVVAHKTDLYQGIEAKRLSEYLDTLTSDAAVVSCSNGQLEPEWLIPSSRHKTDISTVTNEGQEGHSHQATISEPDCLPECGYLRKDNQGEGYCSSGWVFSPEFEFSYNAIESLFMGLDVERLKAVMISDEGIFAFNLADSVLKVQALDEVMDSRIEVIGQNPDNWRDLEVQLLKHSIRL</sequence>
<dbReference type="SUPFAM" id="SSF52540">
    <property type="entry name" value="P-loop containing nucleoside triphosphate hydrolases"/>
    <property type="match status" value="1"/>
</dbReference>
<protein>
    <submittedName>
        <fullName evidence="2">Cobalamin biosynthesis protein CobW</fullName>
    </submittedName>
</protein>
<evidence type="ECO:0000259" key="1">
    <source>
        <dbReference type="Pfam" id="PF02492"/>
    </source>
</evidence>
<feature type="domain" description="CobW/HypB/UreG nucleotide-binding" evidence="1">
    <location>
        <begin position="9"/>
        <end position="189"/>
    </location>
</feature>
<dbReference type="OrthoDB" id="9808822at2"/>
<reference evidence="2 3" key="1">
    <citation type="submission" date="2018-11" db="EMBL/GenBank/DDBJ databases">
        <title>The draft genome sequence of Amphritea balenae JAMM 1525T.</title>
        <authorList>
            <person name="Fang Z."/>
            <person name="Zhang Y."/>
            <person name="Han X."/>
        </authorList>
    </citation>
    <scope>NUCLEOTIDE SEQUENCE [LARGE SCALE GENOMIC DNA]</scope>
    <source>
        <strain evidence="2 3">JAMM 1525</strain>
    </source>
</reference>
<organism evidence="2 3">
    <name type="scientific">Amphritea balenae</name>
    <dbReference type="NCBI Taxonomy" id="452629"/>
    <lineage>
        <taxon>Bacteria</taxon>
        <taxon>Pseudomonadati</taxon>
        <taxon>Pseudomonadota</taxon>
        <taxon>Gammaproteobacteria</taxon>
        <taxon>Oceanospirillales</taxon>
        <taxon>Oceanospirillaceae</taxon>
        <taxon>Amphritea</taxon>
    </lineage>
</organism>
<proteinExistence type="predicted"/>
<keyword evidence="3" id="KW-1185">Reference proteome</keyword>
<evidence type="ECO:0000313" key="2">
    <source>
        <dbReference type="EMBL" id="RRC97626.1"/>
    </source>
</evidence>
<dbReference type="AlphaFoldDB" id="A0A3P1SKK8"/>
<accession>A0A3P1SKK8</accession>
<gene>
    <name evidence="2" type="ORF">EHS89_17500</name>
</gene>
<dbReference type="Pfam" id="PF02492">
    <property type="entry name" value="cobW"/>
    <property type="match status" value="1"/>
</dbReference>
<dbReference type="Proteomes" id="UP000267535">
    <property type="component" value="Unassembled WGS sequence"/>
</dbReference>